<evidence type="ECO:0000313" key="1">
    <source>
        <dbReference type="EMBL" id="TRD22094.1"/>
    </source>
</evidence>
<dbReference type="Proteomes" id="UP000318590">
    <property type="component" value="Unassembled WGS sequence"/>
</dbReference>
<evidence type="ECO:0000313" key="2">
    <source>
        <dbReference type="Proteomes" id="UP000318590"/>
    </source>
</evidence>
<protein>
    <submittedName>
        <fullName evidence="1">Uncharacterized protein</fullName>
    </submittedName>
</protein>
<sequence length="71" mass="7715">MTLDELLSARDRLRRARFKGITTVTLDGETLTYKSDAQMAAALAAIEAEITNLSGGSRPRTIYPKTSKGLT</sequence>
<dbReference type="AlphaFoldDB" id="A0A547Q6U6"/>
<accession>A0A547Q6U6</accession>
<organism evidence="1 2">
    <name type="scientific">Palleronia caenipelagi</name>
    <dbReference type="NCBI Taxonomy" id="2489174"/>
    <lineage>
        <taxon>Bacteria</taxon>
        <taxon>Pseudomonadati</taxon>
        <taxon>Pseudomonadota</taxon>
        <taxon>Alphaproteobacteria</taxon>
        <taxon>Rhodobacterales</taxon>
        <taxon>Roseobacteraceae</taxon>
        <taxon>Palleronia</taxon>
    </lineage>
</organism>
<dbReference type="NCBIfam" id="NF047331">
    <property type="entry name" value="phage_HTJ"/>
    <property type="match status" value="1"/>
</dbReference>
<proteinExistence type="predicted"/>
<dbReference type="EMBL" id="VFSV01000008">
    <property type="protein sequence ID" value="TRD22094.1"/>
    <property type="molecule type" value="Genomic_DNA"/>
</dbReference>
<keyword evidence="2" id="KW-1185">Reference proteome</keyword>
<comment type="caution">
    <text evidence="1">The sequence shown here is derived from an EMBL/GenBank/DDBJ whole genome shotgun (WGS) entry which is preliminary data.</text>
</comment>
<gene>
    <name evidence="1" type="ORF">FEV53_06950</name>
</gene>
<reference evidence="1 2" key="1">
    <citation type="submission" date="2019-06" db="EMBL/GenBank/DDBJ databases">
        <title>Paenimaribius caenipelagi gen. nov., sp. nov., isolated from a tidal flat.</title>
        <authorList>
            <person name="Yoon J.-H."/>
        </authorList>
    </citation>
    <scope>NUCLEOTIDE SEQUENCE [LARGE SCALE GENOMIC DNA]</scope>
    <source>
        <strain evidence="1 2">JBTF-M29</strain>
    </source>
</reference>
<name>A0A547Q6U6_9RHOB</name>
<dbReference type="RefSeq" id="WP_142834084.1">
    <property type="nucleotide sequence ID" value="NZ_VFSV01000008.1"/>
</dbReference>